<sequence>MKKILVVLLTFLSISAFSQGFLHRNGQNIEDGKGHILFLEV</sequence>
<dbReference type="Proteomes" id="UP000183658">
    <property type="component" value="Unassembled WGS sequence"/>
</dbReference>
<evidence type="ECO:0000313" key="1">
    <source>
        <dbReference type="EMBL" id="SEQ60059.1"/>
    </source>
</evidence>
<dbReference type="AlphaFoldDB" id="A0A1H9HCH7"/>
<keyword evidence="2" id="KW-1185">Reference proteome</keyword>
<protein>
    <submittedName>
        <fullName evidence="1">Uncharacterized protein</fullName>
    </submittedName>
</protein>
<accession>A0A1H9HCH7</accession>
<reference evidence="2" key="1">
    <citation type="submission" date="2016-10" db="EMBL/GenBank/DDBJ databases">
        <authorList>
            <person name="Varghese N."/>
            <person name="Submissions S."/>
        </authorList>
    </citation>
    <scope>NUCLEOTIDE SEQUENCE [LARGE SCALE GENOMIC DNA]</scope>
    <source>
        <strain evidence="2">DSM 15719</strain>
    </source>
</reference>
<proteinExistence type="predicted"/>
<dbReference type="EMBL" id="FOFZ01000003">
    <property type="protein sequence ID" value="SEQ60059.1"/>
    <property type="molecule type" value="Genomic_DNA"/>
</dbReference>
<organism evidence="1 2">
    <name type="scientific">Flavobacterium frigoris</name>
    <dbReference type="NCBI Taxonomy" id="229204"/>
    <lineage>
        <taxon>Bacteria</taxon>
        <taxon>Pseudomonadati</taxon>
        <taxon>Bacteroidota</taxon>
        <taxon>Flavobacteriia</taxon>
        <taxon>Flavobacteriales</taxon>
        <taxon>Flavobacteriaceae</taxon>
        <taxon>Flavobacterium</taxon>
    </lineage>
</organism>
<gene>
    <name evidence="1" type="ORF">SAMN05444355_10396</name>
</gene>
<evidence type="ECO:0000313" key="2">
    <source>
        <dbReference type="Proteomes" id="UP000183658"/>
    </source>
</evidence>
<name>A0A1H9HCH7_FLAFI</name>